<keyword evidence="2" id="KW-1185">Reference proteome</keyword>
<proteinExistence type="predicted"/>
<sequence length="136" mass="15063">TRHQVIWHRTAGTARHLARQWAPSQLARQWARVIRYRIVGLDSRHRVTRYDSGHWVTRYSGPLGLAMGQRRHLARAVGDRCHQDIGSSGSTAGIGYQAMTDGNGSQACSVIWLASGTASSGKSSVHRAHQVRQRAL</sequence>
<accession>A0ABN9BSB0</accession>
<evidence type="ECO:0000313" key="1">
    <source>
        <dbReference type="EMBL" id="CAI9550157.1"/>
    </source>
</evidence>
<dbReference type="Proteomes" id="UP001162483">
    <property type="component" value="Unassembled WGS sequence"/>
</dbReference>
<evidence type="ECO:0008006" key="3">
    <source>
        <dbReference type="Google" id="ProtNLM"/>
    </source>
</evidence>
<dbReference type="EMBL" id="CATNWA010005511">
    <property type="protein sequence ID" value="CAI9550157.1"/>
    <property type="molecule type" value="Genomic_DNA"/>
</dbReference>
<feature type="non-terminal residue" evidence="1">
    <location>
        <position position="1"/>
    </location>
</feature>
<name>A0ABN9BSB0_9NEOB</name>
<evidence type="ECO:0000313" key="2">
    <source>
        <dbReference type="Proteomes" id="UP001162483"/>
    </source>
</evidence>
<comment type="caution">
    <text evidence="1">The sequence shown here is derived from an EMBL/GenBank/DDBJ whole genome shotgun (WGS) entry which is preliminary data.</text>
</comment>
<gene>
    <name evidence="1" type="ORF">SPARVUS_LOCUS3465072</name>
</gene>
<feature type="non-terminal residue" evidence="1">
    <location>
        <position position="136"/>
    </location>
</feature>
<protein>
    <recommendedName>
        <fullName evidence="3">MHC class I antigen</fullName>
    </recommendedName>
</protein>
<reference evidence="1" key="1">
    <citation type="submission" date="2023-05" db="EMBL/GenBank/DDBJ databases">
        <authorList>
            <person name="Stuckert A."/>
        </authorList>
    </citation>
    <scope>NUCLEOTIDE SEQUENCE</scope>
</reference>
<organism evidence="1 2">
    <name type="scientific">Staurois parvus</name>
    <dbReference type="NCBI Taxonomy" id="386267"/>
    <lineage>
        <taxon>Eukaryota</taxon>
        <taxon>Metazoa</taxon>
        <taxon>Chordata</taxon>
        <taxon>Craniata</taxon>
        <taxon>Vertebrata</taxon>
        <taxon>Euteleostomi</taxon>
        <taxon>Amphibia</taxon>
        <taxon>Batrachia</taxon>
        <taxon>Anura</taxon>
        <taxon>Neobatrachia</taxon>
        <taxon>Ranoidea</taxon>
        <taxon>Ranidae</taxon>
        <taxon>Staurois</taxon>
    </lineage>
</organism>